<dbReference type="AlphaFoldDB" id="A0A641M9V4"/>
<name>A0A641M9V4_9BACE</name>
<feature type="non-terminal residue" evidence="2">
    <location>
        <position position="249"/>
    </location>
</feature>
<organism evidence="2">
    <name type="scientific">Bacteroides salyersiae</name>
    <dbReference type="NCBI Taxonomy" id="291644"/>
    <lineage>
        <taxon>Bacteria</taxon>
        <taxon>Pseudomonadati</taxon>
        <taxon>Bacteroidota</taxon>
        <taxon>Bacteroidia</taxon>
        <taxon>Bacteroidales</taxon>
        <taxon>Bacteroidaceae</taxon>
        <taxon>Bacteroides</taxon>
    </lineage>
</organism>
<reference evidence="2" key="1">
    <citation type="journal article" date="2019" name="Nat. Med.">
        <title>A library of human gut bacterial isolates paired with longitudinal multiomics data enables mechanistic microbiome research.</title>
        <authorList>
            <person name="Poyet M."/>
            <person name="Groussin M."/>
            <person name="Gibbons S.M."/>
            <person name="Avila-Pacheco J."/>
            <person name="Jiang X."/>
            <person name="Kearney S.M."/>
            <person name="Perrotta A.R."/>
            <person name="Berdy B."/>
            <person name="Zhao S."/>
            <person name="Lieberman T.D."/>
            <person name="Swanson P.K."/>
            <person name="Smith M."/>
            <person name="Roesemann S."/>
            <person name="Alexander J.E."/>
            <person name="Rich S.A."/>
            <person name="Livny J."/>
            <person name="Vlamakis H."/>
            <person name="Clish C."/>
            <person name="Bullock K."/>
            <person name="Deik A."/>
            <person name="Scott J."/>
            <person name="Pierce K.A."/>
            <person name="Xavier R.J."/>
            <person name="Alm E.J."/>
        </authorList>
    </citation>
    <scope>NUCLEOTIDE SEQUENCE</scope>
    <source>
        <strain evidence="2">BIOML-A21</strain>
    </source>
</reference>
<feature type="domain" description="DUF6443" evidence="1">
    <location>
        <begin position="33"/>
        <end position="135"/>
    </location>
</feature>
<comment type="caution">
    <text evidence="2">The sequence shown here is derived from an EMBL/GenBank/DDBJ whole genome shotgun (WGS) entry which is preliminary data.</text>
</comment>
<proteinExistence type="predicted"/>
<sequence length="249" mass="29093">MKYLYIFILSCLTLNLYSQDSCKNYIHSYVMLDQAASKCIETIQYFDGLGRSFMTVQKGVTPSRKNLLTEQWRDETGRLVEDRLPIVTTSDRVYSYKEAMATYNDGVYYTEYAYDYSPLKRVISIMGPGENFSRDLSTGYSSNKATGILLCKLYKVTFTGELVLNGNYAEKELFVVREKDEDHNETYTFRDKQDRKVLVRQMLGDIPHDTYFVYDACDNLIFVLPPAYQDEPDLDLYAYQYKYDNWGHC</sequence>
<accession>A0A641M9V4</accession>
<dbReference type="InterPro" id="IPR045619">
    <property type="entry name" value="DUF6443"/>
</dbReference>
<dbReference type="Pfam" id="PF20041">
    <property type="entry name" value="DUF6443"/>
    <property type="match status" value="1"/>
</dbReference>
<evidence type="ECO:0000313" key="2">
    <source>
        <dbReference type="EMBL" id="KAA3702551.1"/>
    </source>
</evidence>
<protein>
    <submittedName>
        <fullName evidence="2">RHS repeat-associated core domain-containing protein</fullName>
    </submittedName>
</protein>
<evidence type="ECO:0000259" key="1">
    <source>
        <dbReference type="Pfam" id="PF20041"/>
    </source>
</evidence>
<dbReference type="EMBL" id="VWMU01000424">
    <property type="protein sequence ID" value="KAA3702551.1"/>
    <property type="molecule type" value="Genomic_DNA"/>
</dbReference>
<dbReference type="RefSeq" id="WP_240052048.1">
    <property type="nucleotide sequence ID" value="NZ_VWMU01000424.1"/>
</dbReference>
<gene>
    <name evidence="2" type="ORF">F3F94_20765</name>
</gene>